<evidence type="ECO:0000259" key="10">
    <source>
        <dbReference type="PROSITE" id="PS50188"/>
    </source>
</evidence>
<dbReference type="InterPro" id="IPR043136">
    <property type="entry name" value="B30.2/SPRY_sf"/>
</dbReference>
<sequence length="541" mass="61018">MSAVTCMLFEENFLCPICLDVYTTPVTIPCGHTFCKNCITYNWRVNRKCKCPMCKRLFDTITEVHVNIFISEMASQFKQAVLLQPKEDPKAGQVFCDACTGIKLKAFKSCLVCLSSYCQTHLERHQTVSSLKRHRLVNPLYNLEGRICTMHDEFMELFCRTDQVSVCQLCYKSEHEGHDIVPLKEECEEKKSELVKAEVKFDQMIQERKAKLQELINTAKLSKGAAEKETAEGVDVFTALTQIVETGLSEVTEQIKVKQKTTLMQAEALVKELDQEITKLMKRNSEVKQLIGCDDPLHVLQNFSSVNAFPPTKDWTKVSFRQPSYEGTMARAVAQLKATLNRGTAKLLEAELKRVQQFAVDLTLDPNTAHPTLILSDDGKQVNHNDVERNLPDNPERFSYCVIVLSEQSFSSGRFYYEVEVKGKTNWDLGVASGSANRKGQITLSPEAGYWTLQLRNGNENIALADPDVVLSVRQRPQKVGVFVDIEAGLISFFDVDTSDIIYSFTGCSFTDKLYPLFSPCFKDCGDNSAPLRISEVHKAD</sequence>
<evidence type="ECO:0000259" key="9">
    <source>
        <dbReference type="PROSITE" id="PS50119"/>
    </source>
</evidence>
<dbReference type="InterPro" id="IPR003877">
    <property type="entry name" value="SPRY_dom"/>
</dbReference>
<dbReference type="Pfam" id="PF13445">
    <property type="entry name" value="zf-RING_UBOX"/>
    <property type="match status" value="1"/>
</dbReference>
<dbReference type="Pfam" id="PF13765">
    <property type="entry name" value="PRY"/>
    <property type="match status" value="1"/>
</dbReference>
<evidence type="ECO:0000256" key="5">
    <source>
        <dbReference type="ARBA" id="ARBA00022859"/>
    </source>
</evidence>
<dbReference type="FunFam" id="2.60.120.920:FF:000004">
    <property type="entry name" value="Butyrophilin subfamily 1 member A1"/>
    <property type="match status" value="1"/>
</dbReference>
<dbReference type="SMART" id="SM00589">
    <property type="entry name" value="PRY"/>
    <property type="match status" value="1"/>
</dbReference>
<dbReference type="InterPro" id="IPR027370">
    <property type="entry name" value="Znf-RING_euk"/>
</dbReference>
<organism evidence="11 12">
    <name type="scientific">Channa striata</name>
    <name type="common">Snakehead murrel</name>
    <name type="synonym">Ophicephalus striatus</name>
    <dbReference type="NCBI Taxonomy" id="64152"/>
    <lineage>
        <taxon>Eukaryota</taxon>
        <taxon>Metazoa</taxon>
        <taxon>Chordata</taxon>
        <taxon>Craniata</taxon>
        <taxon>Vertebrata</taxon>
        <taxon>Euteleostomi</taxon>
        <taxon>Actinopterygii</taxon>
        <taxon>Neopterygii</taxon>
        <taxon>Teleostei</taxon>
        <taxon>Neoteleostei</taxon>
        <taxon>Acanthomorphata</taxon>
        <taxon>Anabantaria</taxon>
        <taxon>Anabantiformes</taxon>
        <taxon>Channoidei</taxon>
        <taxon>Channidae</taxon>
        <taxon>Channa</taxon>
    </lineage>
</organism>
<dbReference type="InterPro" id="IPR013083">
    <property type="entry name" value="Znf_RING/FYVE/PHD"/>
</dbReference>
<dbReference type="PROSITE" id="PS50188">
    <property type="entry name" value="B302_SPRY"/>
    <property type="match status" value="1"/>
</dbReference>
<keyword evidence="4" id="KW-0862">Zinc</keyword>
<dbReference type="InterPro" id="IPR000315">
    <property type="entry name" value="Znf_B-box"/>
</dbReference>
<dbReference type="SMART" id="SM00449">
    <property type="entry name" value="SPRY"/>
    <property type="match status" value="1"/>
</dbReference>
<evidence type="ECO:0000256" key="4">
    <source>
        <dbReference type="ARBA" id="ARBA00022833"/>
    </source>
</evidence>
<dbReference type="InterPro" id="IPR013320">
    <property type="entry name" value="ConA-like_dom_sf"/>
</dbReference>
<dbReference type="InterPro" id="IPR051051">
    <property type="entry name" value="E3_ubiq-ligase_TRIM/RNF"/>
</dbReference>
<evidence type="ECO:0000256" key="7">
    <source>
        <dbReference type="SAM" id="Coils"/>
    </source>
</evidence>
<dbReference type="PROSITE" id="PS00518">
    <property type="entry name" value="ZF_RING_1"/>
    <property type="match status" value="1"/>
</dbReference>
<dbReference type="GO" id="GO:0045087">
    <property type="term" value="P:innate immune response"/>
    <property type="evidence" value="ECO:0007669"/>
    <property type="project" value="UniProtKB-KW"/>
</dbReference>
<dbReference type="InterPro" id="IPR003879">
    <property type="entry name" value="Butyrophylin_SPRY"/>
</dbReference>
<dbReference type="InterPro" id="IPR001870">
    <property type="entry name" value="B30.2/SPRY"/>
</dbReference>
<dbReference type="PRINTS" id="PR01407">
    <property type="entry name" value="BUTYPHLNCDUF"/>
</dbReference>
<dbReference type="PROSITE" id="PS50119">
    <property type="entry name" value="ZF_BBOX"/>
    <property type="match status" value="1"/>
</dbReference>
<dbReference type="SUPFAM" id="SSF49899">
    <property type="entry name" value="Concanavalin A-like lectins/glucanases"/>
    <property type="match status" value="1"/>
</dbReference>
<dbReference type="InterPro" id="IPR017907">
    <property type="entry name" value="Znf_RING_CS"/>
</dbReference>
<dbReference type="PANTHER" id="PTHR25465">
    <property type="entry name" value="B-BOX DOMAIN CONTAINING"/>
    <property type="match status" value="1"/>
</dbReference>
<dbReference type="CDD" id="cd13733">
    <property type="entry name" value="SPRY_PRY_C-I_1"/>
    <property type="match status" value="1"/>
</dbReference>
<keyword evidence="2" id="KW-0479">Metal-binding</keyword>
<dbReference type="CDD" id="cd19769">
    <property type="entry name" value="Bbox2_TRIM16-like"/>
    <property type="match status" value="1"/>
</dbReference>
<dbReference type="GO" id="GO:0008270">
    <property type="term" value="F:zinc ion binding"/>
    <property type="evidence" value="ECO:0007669"/>
    <property type="project" value="UniProtKB-KW"/>
</dbReference>
<evidence type="ECO:0000313" key="11">
    <source>
        <dbReference type="EMBL" id="KAK2853452.1"/>
    </source>
</evidence>
<feature type="coiled-coil region" evidence="7">
    <location>
        <begin position="187"/>
        <end position="229"/>
    </location>
</feature>
<dbReference type="InterPro" id="IPR001841">
    <property type="entry name" value="Znf_RING"/>
</dbReference>
<keyword evidence="1" id="KW-0399">Innate immunity</keyword>
<proteinExistence type="predicted"/>
<dbReference type="InterPro" id="IPR058030">
    <property type="entry name" value="TRIM8/14/16/25/29/45/65_CC"/>
</dbReference>
<evidence type="ECO:0008006" key="13">
    <source>
        <dbReference type="Google" id="ProtNLM"/>
    </source>
</evidence>
<evidence type="ECO:0000256" key="3">
    <source>
        <dbReference type="ARBA" id="ARBA00022771"/>
    </source>
</evidence>
<dbReference type="SMART" id="SM00336">
    <property type="entry name" value="BBOX"/>
    <property type="match status" value="1"/>
</dbReference>
<evidence type="ECO:0000259" key="8">
    <source>
        <dbReference type="PROSITE" id="PS50089"/>
    </source>
</evidence>
<keyword evidence="3 6" id="KW-0863">Zinc-finger</keyword>
<dbReference type="Gene3D" id="4.10.830.40">
    <property type="match status" value="1"/>
</dbReference>
<comment type="caution">
    <text evidence="11">The sequence shown here is derived from an EMBL/GenBank/DDBJ whole genome shotgun (WGS) entry which is preliminary data.</text>
</comment>
<gene>
    <name evidence="11" type="ORF">Q5P01_006113</name>
</gene>
<feature type="domain" description="RING-type" evidence="8">
    <location>
        <begin position="15"/>
        <end position="55"/>
    </location>
</feature>
<dbReference type="Proteomes" id="UP001187415">
    <property type="component" value="Unassembled WGS sequence"/>
</dbReference>
<dbReference type="Pfam" id="PF00643">
    <property type="entry name" value="zf-B_box"/>
    <property type="match status" value="1"/>
</dbReference>
<dbReference type="Gene3D" id="3.30.40.10">
    <property type="entry name" value="Zinc/RING finger domain, C3HC4 (zinc finger)"/>
    <property type="match status" value="1"/>
</dbReference>
<evidence type="ECO:0000256" key="1">
    <source>
        <dbReference type="ARBA" id="ARBA00022588"/>
    </source>
</evidence>
<dbReference type="Gene3D" id="2.60.120.920">
    <property type="match status" value="1"/>
</dbReference>
<feature type="domain" description="B30.2/SPRY" evidence="10">
    <location>
        <begin position="342"/>
        <end position="539"/>
    </location>
</feature>
<dbReference type="GO" id="GO:0005737">
    <property type="term" value="C:cytoplasm"/>
    <property type="evidence" value="ECO:0007669"/>
    <property type="project" value="UniProtKB-ARBA"/>
</dbReference>
<dbReference type="SUPFAM" id="SSF57850">
    <property type="entry name" value="RING/U-box"/>
    <property type="match status" value="1"/>
</dbReference>
<dbReference type="SUPFAM" id="SSF57845">
    <property type="entry name" value="B-box zinc-binding domain"/>
    <property type="match status" value="1"/>
</dbReference>
<accession>A0AA88N869</accession>
<protein>
    <recommendedName>
        <fullName evidence="13">E3 ubiquitin-protein ligase TRIM39-like</fullName>
    </recommendedName>
</protein>
<evidence type="ECO:0000256" key="2">
    <source>
        <dbReference type="ARBA" id="ARBA00022723"/>
    </source>
</evidence>
<name>A0AA88N869_CHASR</name>
<dbReference type="Gene3D" id="3.30.160.60">
    <property type="entry name" value="Classic Zinc Finger"/>
    <property type="match status" value="1"/>
</dbReference>
<dbReference type="PROSITE" id="PS50089">
    <property type="entry name" value="ZF_RING_2"/>
    <property type="match status" value="1"/>
</dbReference>
<dbReference type="PANTHER" id="PTHR25465:SF32">
    <property type="entry name" value="BLOODTHIRSTY-RELATED GENE FAMILY, MEMBER 16 ISOFORM X1-RELATED"/>
    <property type="match status" value="1"/>
</dbReference>
<dbReference type="Pfam" id="PF00622">
    <property type="entry name" value="SPRY"/>
    <property type="match status" value="1"/>
</dbReference>
<keyword evidence="7" id="KW-0175">Coiled coil</keyword>
<dbReference type="SMART" id="SM00184">
    <property type="entry name" value="RING"/>
    <property type="match status" value="1"/>
</dbReference>
<evidence type="ECO:0000313" key="12">
    <source>
        <dbReference type="Proteomes" id="UP001187415"/>
    </source>
</evidence>
<evidence type="ECO:0000256" key="6">
    <source>
        <dbReference type="PROSITE-ProRule" id="PRU00024"/>
    </source>
</evidence>
<reference evidence="11" key="1">
    <citation type="submission" date="2023-07" db="EMBL/GenBank/DDBJ databases">
        <title>Chromosome-level Genome Assembly of Striped Snakehead (Channa striata).</title>
        <authorList>
            <person name="Liu H."/>
        </authorList>
    </citation>
    <scope>NUCLEOTIDE SEQUENCE</scope>
    <source>
        <strain evidence="11">Gz</strain>
        <tissue evidence="11">Muscle</tissue>
    </source>
</reference>
<feature type="domain" description="B box-type" evidence="9">
    <location>
        <begin position="143"/>
        <end position="183"/>
    </location>
</feature>
<dbReference type="AlphaFoldDB" id="A0AA88N869"/>
<dbReference type="Pfam" id="PF25600">
    <property type="entry name" value="TRIM_CC"/>
    <property type="match status" value="1"/>
</dbReference>
<keyword evidence="5" id="KW-0391">Immunity</keyword>
<dbReference type="InterPro" id="IPR006574">
    <property type="entry name" value="PRY"/>
</dbReference>
<feature type="coiled-coil region" evidence="7">
    <location>
        <begin position="256"/>
        <end position="290"/>
    </location>
</feature>
<dbReference type="EMBL" id="JAUPFM010000004">
    <property type="protein sequence ID" value="KAK2853452.1"/>
    <property type="molecule type" value="Genomic_DNA"/>
</dbReference>
<keyword evidence="12" id="KW-1185">Reference proteome</keyword>